<comment type="cofactor">
    <cofactor evidence="2">
        <name>[4Fe-4S] cluster</name>
        <dbReference type="ChEBI" id="CHEBI:49883"/>
    </cofactor>
</comment>
<dbReference type="Pfam" id="PF03358">
    <property type="entry name" value="FMN_red"/>
    <property type="match status" value="1"/>
</dbReference>
<reference evidence="7 8" key="1">
    <citation type="journal article" date="2012" name="J. Bacteriol.">
        <title>Draft genome sequence of Methanobacterium formicicum DSM 3637, an archaebacterium isolated from the methane producer amoeba Pelomyxa palustris.</title>
        <authorList>
            <person name="Gutierrez G."/>
        </authorList>
    </citation>
    <scope>NUCLEOTIDE SEQUENCE [LARGE SCALE GENOMIC DNA]</scope>
    <source>
        <strain evidence="8">DSM 3637 / PP1</strain>
    </source>
</reference>
<dbReference type="InterPro" id="IPR005025">
    <property type="entry name" value="FMN_Rdtase-like_dom"/>
</dbReference>
<keyword evidence="8" id="KW-1185">Reference proteome</keyword>
<dbReference type="AlphaFoldDB" id="K2QAK9"/>
<sequence>MKVIGFTGSPRSESNTEILVEEMLKGSSDTGAQTKIFNLTDMNIVPCKACMHCKVNEGVCATDDDMQEIYKELKEADAFIVGSPLYFGEMSAQTKPFIDRLFAFYIPDSEVNSKKNMAFVFSQGNPDEDTFSEYYNYMKTIFEMAYNVVDVLVSCGNQLPGDVKNKTDVLENARNIGKKIVESN</sequence>
<evidence type="ECO:0000256" key="1">
    <source>
        <dbReference type="ARBA" id="ARBA00001917"/>
    </source>
</evidence>
<dbReference type="EMBL" id="AMPO01000011">
    <property type="protein sequence ID" value="EKF84991.1"/>
    <property type="molecule type" value="Genomic_DNA"/>
</dbReference>
<comment type="cofactor">
    <cofactor evidence="1">
        <name>FMN</name>
        <dbReference type="ChEBI" id="CHEBI:58210"/>
    </cofactor>
</comment>
<gene>
    <name evidence="7" type="ORF">A994_11357</name>
</gene>
<dbReference type="GO" id="GO:0016491">
    <property type="term" value="F:oxidoreductase activity"/>
    <property type="evidence" value="ECO:0007669"/>
    <property type="project" value="InterPro"/>
</dbReference>
<protein>
    <submittedName>
        <fullName evidence="7">NADPH-dependent FMN reductase</fullName>
    </submittedName>
</protein>
<dbReference type="InterPro" id="IPR029039">
    <property type="entry name" value="Flavoprotein-like_sf"/>
</dbReference>
<dbReference type="PANTHER" id="PTHR43278">
    <property type="entry name" value="NAD(P)H-DEPENDENT FMN-CONTAINING OXIDOREDUCTASE YWQN-RELATED"/>
    <property type="match status" value="1"/>
</dbReference>
<evidence type="ECO:0000256" key="4">
    <source>
        <dbReference type="ARBA" id="ARBA00022643"/>
    </source>
</evidence>
<name>K2QAK9_METFP</name>
<dbReference type="PATRIC" id="fig|1204725.3.peg.2281"/>
<dbReference type="SUPFAM" id="SSF52218">
    <property type="entry name" value="Flavoproteins"/>
    <property type="match status" value="1"/>
</dbReference>
<dbReference type="PANTHER" id="PTHR43278:SF2">
    <property type="entry name" value="IRON-SULFUR FLAVOPROTEIN"/>
    <property type="match status" value="1"/>
</dbReference>
<proteinExistence type="inferred from homology"/>
<keyword evidence="3" id="KW-0285">Flavoprotein</keyword>
<comment type="similarity">
    <text evidence="5">Belongs to the SsuE family. Isf subfamily.</text>
</comment>
<dbReference type="OrthoDB" id="9059at2157"/>
<dbReference type="InterPro" id="IPR051796">
    <property type="entry name" value="ISF_SsuE-like"/>
</dbReference>
<dbReference type="Gene3D" id="3.40.50.360">
    <property type="match status" value="1"/>
</dbReference>
<evidence type="ECO:0000313" key="7">
    <source>
        <dbReference type="EMBL" id="EKF84991.1"/>
    </source>
</evidence>
<dbReference type="RefSeq" id="WP_004031757.1">
    <property type="nucleotide sequence ID" value="NZ_AMPO01000011.1"/>
</dbReference>
<evidence type="ECO:0000256" key="5">
    <source>
        <dbReference type="ARBA" id="ARBA00038292"/>
    </source>
</evidence>
<organism evidence="7 8">
    <name type="scientific">Methanobacterium formicicum (strain DSM 3637 / PP1)</name>
    <dbReference type="NCBI Taxonomy" id="1204725"/>
    <lineage>
        <taxon>Archaea</taxon>
        <taxon>Methanobacteriati</taxon>
        <taxon>Methanobacteriota</taxon>
        <taxon>Methanomada group</taxon>
        <taxon>Methanobacteria</taxon>
        <taxon>Methanobacteriales</taxon>
        <taxon>Methanobacteriaceae</taxon>
        <taxon>Methanobacterium</taxon>
    </lineage>
</organism>
<evidence type="ECO:0000256" key="3">
    <source>
        <dbReference type="ARBA" id="ARBA00022630"/>
    </source>
</evidence>
<evidence type="ECO:0000259" key="6">
    <source>
        <dbReference type="Pfam" id="PF03358"/>
    </source>
</evidence>
<dbReference type="Proteomes" id="UP000007360">
    <property type="component" value="Unassembled WGS sequence"/>
</dbReference>
<evidence type="ECO:0000313" key="8">
    <source>
        <dbReference type="Proteomes" id="UP000007360"/>
    </source>
</evidence>
<accession>K2QAK9</accession>
<evidence type="ECO:0000256" key="2">
    <source>
        <dbReference type="ARBA" id="ARBA00001966"/>
    </source>
</evidence>
<keyword evidence="4" id="KW-0288">FMN</keyword>
<comment type="caution">
    <text evidence="7">The sequence shown here is derived from an EMBL/GenBank/DDBJ whole genome shotgun (WGS) entry which is preliminary data.</text>
</comment>
<feature type="domain" description="NADPH-dependent FMN reductase-like" evidence="6">
    <location>
        <begin position="1"/>
        <end position="122"/>
    </location>
</feature>